<keyword evidence="2" id="KW-0479">Metal-binding</keyword>
<dbReference type="Pfam" id="PF00884">
    <property type="entry name" value="Sulfatase"/>
    <property type="match status" value="1"/>
</dbReference>
<feature type="domain" description="GP-PDE" evidence="5">
    <location>
        <begin position="515"/>
        <end position="762"/>
    </location>
</feature>
<dbReference type="Gene3D" id="3.30.1120.10">
    <property type="match status" value="1"/>
</dbReference>
<dbReference type="CDD" id="cd08566">
    <property type="entry name" value="GDPD_AtGDE_like"/>
    <property type="match status" value="1"/>
</dbReference>
<dbReference type="EMBL" id="BAABFN010000002">
    <property type="protein sequence ID" value="GAA4305453.1"/>
    <property type="molecule type" value="Genomic_DNA"/>
</dbReference>
<dbReference type="PANTHER" id="PTHR42693">
    <property type="entry name" value="ARYLSULFATASE FAMILY MEMBER"/>
    <property type="match status" value="1"/>
</dbReference>
<sequence length="781" mass="87843">MIKDTYCKSRPENRRIIANIVKIMKTMRIPIRRFLFLAGLFLLTLQSYGQQKPNIILILADDLGYGDLGCYGQRMISTPHIDSLAAGGMRFTNYYAGCSVCAPSREALLTGRHTGHTYIRGNFLTDDEEDPAMPDEKQTVAELMKSAGYRTGLFGKWGLGGEGHGPETQGFDSSFCYLDQIKAHNYYPPYLYETGRRVMLPGNAGEARGTYSHDLFAEKTLDFIRGSKPGADPFFLYLPYTIPHGAYTLPPDTPYAAKDWPQQFKVYATMISKLDRDVGRIVQLLREKGLADNTIIFFASDNGANMGFARFFGSNGKFSGSKFGLYEGGIRVPLIAYWPGKIRPGQVSSHVTAAWDFLPTLCQLSGTRAPRNIDGISFLPALKNSRQPEHPFLYWEYYNYNYNWYKPGNKLPRNYLLNAAVRYGKWKAIRDNLLENPDAPVQLYDLETDPGEKKDVAAQHPDVVARVQRFFRSSSIADPPYFPYAPDTAAPLHVFRVSSPAETKALLHYTPDRIPFVSSHRGGPTLGYPENAIATFRNTLRHTWSIMEMDPHYTRDSAIVVMHDPTLDRTSTGHGKISDHTLAELQQLQLKDVHGNVTQYKIPTLDAVLEWAKGKTLLIMDQKDVSVEVRARKIMEHHAEANVLIMAYTFEDAQKCYALDKDIMMEVFIPDRAAAEKFEKTGVPWSNVVAFVTHGEPKDSGVFRYLHERGVMAIRGSSRNIDKQYTGGEISKQELLEGYRRIIRSGADIVEADLGIEAGQGLGPIQVMQGTKKKFFDHAAQ</sequence>
<comment type="similarity">
    <text evidence="1">Belongs to the sulfatase family.</text>
</comment>
<keyword evidence="3" id="KW-0378">Hydrolase</keyword>
<dbReference type="InterPro" id="IPR017946">
    <property type="entry name" value="PLC-like_Pdiesterase_TIM-brl"/>
</dbReference>
<gene>
    <name evidence="6" type="ORF">GCM10023143_10720</name>
</gene>
<evidence type="ECO:0000256" key="1">
    <source>
        <dbReference type="ARBA" id="ARBA00008779"/>
    </source>
</evidence>
<evidence type="ECO:0000256" key="4">
    <source>
        <dbReference type="ARBA" id="ARBA00022837"/>
    </source>
</evidence>
<dbReference type="CDD" id="cd16145">
    <property type="entry name" value="ARS_like"/>
    <property type="match status" value="1"/>
</dbReference>
<dbReference type="Gene3D" id="3.20.20.190">
    <property type="entry name" value="Phosphatidylinositol (PI) phosphodiesterase"/>
    <property type="match status" value="1"/>
</dbReference>
<keyword evidence="7" id="KW-1185">Reference proteome</keyword>
<proteinExistence type="inferred from homology"/>
<name>A0ABP8FJT7_9BACT</name>
<dbReference type="Gene3D" id="3.40.720.10">
    <property type="entry name" value="Alkaline Phosphatase, subunit A"/>
    <property type="match status" value="1"/>
</dbReference>
<organism evidence="6 7">
    <name type="scientific">Compostibacter hankyongensis</name>
    <dbReference type="NCBI Taxonomy" id="1007089"/>
    <lineage>
        <taxon>Bacteria</taxon>
        <taxon>Pseudomonadati</taxon>
        <taxon>Bacteroidota</taxon>
        <taxon>Chitinophagia</taxon>
        <taxon>Chitinophagales</taxon>
        <taxon>Chitinophagaceae</taxon>
        <taxon>Compostibacter</taxon>
    </lineage>
</organism>
<dbReference type="RefSeq" id="WP_344976636.1">
    <property type="nucleotide sequence ID" value="NZ_BAABFN010000002.1"/>
</dbReference>
<reference evidence="7" key="1">
    <citation type="journal article" date="2019" name="Int. J. Syst. Evol. Microbiol.">
        <title>The Global Catalogue of Microorganisms (GCM) 10K type strain sequencing project: providing services to taxonomists for standard genome sequencing and annotation.</title>
        <authorList>
            <consortium name="The Broad Institute Genomics Platform"/>
            <consortium name="The Broad Institute Genome Sequencing Center for Infectious Disease"/>
            <person name="Wu L."/>
            <person name="Ma J."/>
        </authorList>
    </citation>
    <scope>NUCLEOTIDE SEQUENCE [LARGE SCALE GENOMIC DNA]</scope>
    <source>
        <strain evidence="7">JCM 17664</strain>
    </source>
</reference>
<accession>A0ABP8FJT7</accession>
<dbReference type="InterPro" id="IPR024607">
    <property type="entry name" value="Sulfatase_CS"/>
</dbReference>
<comment type="caution">
    <text evidence="6">The sequence shown here is derived from an EMBL/GenBank/DDBJ whole genome shotgun (WGS) entry which is preliminary data.</text>
</comment>
<dbReference type="PANTHER" id="PTHR42693:SF53">
    <property type="entry name" value="ENDO-4-O-SULFATASE"/>
    <property type="match status" value="1"/>
</dbReference>
<evidence type="ECO:0000256" key="2">
    <source>
        <dbReference type="ARBA" id="ARBA00022723"/>
    </source>
</evidence>
<keyword evidence="4" id="KW-0106">Calcium</keyword>
<dbReference type="InterPro" id="IPR017850">
    <property type="entry name" value="Alkaline_phosphatase_core_sf"/>
</dbReference>
<evidence type="ECO:0000313" key="7">
    <source>
        <dbReference type="Proteomes" id="UP001501207"/>
    </source>
</evidence>
<protein>
    <recommendedName>
        <fullName evidence="5">GP-PDE domain-containing protein</fullName>
    </recommendedName>
</protein>
<evidence type="ECO:0000259" key="5">
    <source>
        <dbReference type="PROSITE" id="PS51704"/>
    </source>
</evidence>
<dbReference type="InterPro" id="IPR000917">
    <property type="entry name" value="Sulfatase_N"/>
</dbReference>
<dbReference type="InterPro" id="IPR030395">
    <property type="entry name" value="GP_PDE_dom"/>
</dbReference>
<evidence type="ECO:0000313" key="6">
    <source>
        <dbReference type="EMBL" id="GAA4305453.1"/>
    </source>
</evidence>
<dbReference type="PROSITE" id="PS51704">
    <property type="entry name" value="GP_PDE"/>
    <property type="match status" value="1"/>
</dbReference>
<dbReference type="SUPFAM" id="SSF51695">
    <property type="entry name" value="PLC-like phosphodiesterases"/>
    <property type="match status" value="1"/>
</dbReference>
<dbReference type="PROSITE" id="PS00523">
    <property type="entry name" value="SULFATASE_1"/>
    <property type="match status" value="1"/>
</dbReference>
<evidence type="ECO:0000256" key="3">
    <source>
        <dbReference type="ARBA" id="ARBA00022801"/>
    </source>
</evidence>
<dbReference type="InterPro" id="IPR050738">
    <property type="entry name" value="Sulfatase"/>
</dbReference>
<dbReference type="Pfam" id="PF03009">
    <property type="entry name" value="GDPD"/>
    <property type="match status" value="1"/>
</dbReference>
<dbReference type="SUPFAM" id="SSF53649">
    <property type="entry name" value="Alkaline phosphatase-like"/>
    <property type="match status" value="1"/>
</dbReference>
<dbReference type="Proteomes" id="UP001501207">
    <property type="component" value="Unassembled WGS sequence"/>
</dbReference>